<accession>A0A212JF80</accession>
<dbReference type="EMBL" id="FLUN01000001">
    <property type="protein sequence ID" value="SBV98113.1"/>
    <property type="molecule type" value="Genomic_DNA"/>
</dbReference>
<dbReference type="GO" id="GO:0016853">
    <property type="term" value="F:isomerase activity"/>
    <property type="evidence" value="ECO:0007669"/>
    <property type="project" value="UniProtKB-KW"/>
</dbReference>
<dbReference type="Gene3D" id="3.90.226.10">
    <property type="entry name" value="2-enoyl-CoA Hydratase, Chain A, domain 1"/>
    <property type="match status" value="1"/>
</dbReference>
<dbReference type="InterPro" id="IPR029045">
    <property type="entry name" value="ClpP/crotonase-like_dom_sf"/>
</dbReference>
<dbReference type="CDD" id="cd06558">
    <property type="entry name" value="crotonase-like"/>
    <property type="match status" value="1"/>
</dbReference>
<name>A0A212JF80_9FIRM</name>
<protein>
    <submittedName>
        <fullName evidence="1">Enoyl-CoA hydratase/isomerase</fullName>
    </submittedName>
</protein>
<dbReference type="InterPro" id="IPR001753">
    <property type="entry name" value="Enoyl-CoA_hydra/iso"/>
</dbReference>
<dbReference type="SUPFAM" id="SSF52096">
    <property type="entry name" value="ClpP/crotonase"/>
    <property type="match status" value="1"/>
</dbReference>
<dbReference type="Pfam" id="PF00378">
    <property type="entry name" value="ECH_1"/>
    <property type="match status" value="1"/>
</dbReference>
<sequence length="282" mass="31974">MAYTYSKYQPFRTHLEDYAEKWSGMARLRREDGILEVRFHTDDGPARFCEAIHAGYLGLLFDIGHDPDNELVIITGTGDSYLSLADEEMSFVHVDYTSSVTYDWWYLVATRVPLAWLDLPVPVICAVNGPFTIHPESVLLSDYIIAGDNTYTVDRHLQDAGCAPVDGINILYDKLLGPNAGRAMLMNGEVINAQRGKDLGIFAEVVPHGQELARAWEFARDYMKKVPSRMVRRMTREAFTQPLREAFTKDIRSSLCHECYSSELRTDSTPEAGHQNMVNKEK</sequence>
<proteinExistence type="predicted"/>
<reference evidence="1" key="1">
    <citation type="submission" date="2016-04" db="EMBL/GenBank/DDBJ databases">
        <authorList>
            <person name="Evans L.H."/>
            <person name="Alamgir A."/>
            <person name="Owens N."/>
            <person name="Weber N.D."/>
            <person name="Virtaneva K."/>
            <person name="Barbian K."/>
            <person name="Babar A."/>
            <person name="Rosenke K."/>
        </authorList>
    </citation>
    <scope>NUCLEOTIDE SEQUENCE</scope>
    <source>
        <strain evidence="1">86</strain>
    </source>
</reference>
<dbReference type="GO" id="GO:0006635">
    <property type="term" value="P:fatty acid beta-oxidation"/>
    <property type="evidence" value="ECO:0007669"/>
    <property type="project" value="TreeGrafter"/>
</dbReference>
<gene>
    <name evidence="1" type="ORF">KL86CLO1_11001</name>
</gene>
<organism evidence="1">
    <name type="scientific">uncultured Eubacteriales bacterium</name>
    <dbReference type="NCBI Taxonomy" id="172733"/>
    <lineage>
        <taxon>Bacteria</taxon>
        <taxon>Bacillati</taxon>
        <taxon>Bacillota</taxon>
        <taxon>Clostridia</taxon>
        <taxon>Eubacteriales</taxon>
        <taxon>environmental samples</taxon>
    </lineage>
</organism>
<evidence type="ECO:0000313" key="1">
    <source>
        <dbReference type="EMBL" id="SBV98113.1"/>
    </source>
</evidence>
<dbReference type="PANTHER" id="PTHR11941">
    <property type="entry name" value="ENOYL-COA HYDRATASE-RELATED"/>
    <property type="match status" value="1"/>
</dbReference>
<keyword evidence="1" id="KW-0413">Isomerase</keyword>
<dbReference type="AlphaFoldDB" id="A0A212JF80"/>
<dbReference type="PANTHER" id="PTHR11941:SF54">
    <property type="entry name" value="ENOYL-COA HYDRATASE, MITOCHONDRIAL"/>
    <property type="match status" value="1"/>
</dbReference>